<comment type="caution">
    <text evidence="15">The sequence shown here is derived from an EMBL/GenBank/DDBJ whole genome shotgun (WGS) entry which is preliminary data.</text>
</comment>
<feature type="binding site" evidence="9">
    <location>
        <position position="476"/>
    </location>
    <ligand>
        <name>(S)-malate</name>
        <dbReference type="ChEBI" id="CHEBI:15589"/>
    </ligand>
</feature>
<evidence type="ECO:0000256" key="1">
    <source>
        <dbReference type="ARBA" id="ARBA00001936"/>
    </source>
</evidence>
<feature type="binding site" evidence="9">
    <location>
        <position position="432"/>
    </location>
    <ligand>
        <name>(S)-malate</name>
        <dbReference type="ChEBI" id="CHEBI:15589"/>
    </ligand>
</feature>
<evidence type="ECO:0000256" key="5">
    <source>
        <dbReference type="ARBA" id="ARBA00023027"/>
    </source>
</evidence>
<evidence type="ECO:0000259" key="14">
    <source>
        <dbReference type="SMART" id="SM01274"/>
    </source>
</evidence>
<dbReference type="GO" id="GO:0006520">
    <property type="term" value="P:amino acid metabolic process"/>
    <property type="evidence" value="ECO:0007669"/>
    <property type="project" value="EnsemblFungi"/>
</dbReference>
<dbReference type="InParanoid" id="A0A1X2H5Q3"/>
<feature type="active site" description="Proton donor" evidence="8">
    <location>
        <position position="119"/>
    </location>
</feature>
<dbReference type="InterPro" id="IPR012301">
    <property type="entry name" value="Malic_N_dom"/>
</dbReference>
<feature type="active site" description="Proton acceptor" evidence="8">
    <location>
        <position position="196"/>
    </location>
</feature>
<dbReference type="InterPro" id="IPR012302">
    <property type="entry name" value="Malic_NAD-bd"/>
</dbReference>
<dbReference type="CDD" id="cd05312">
    <property type="entry name" value="NAD_bind_1_malic_enz"/>
    <property type="match status" value="1"/>
</dbReference>
<keyword evidence="5" id="KW-0520">NAD</keyword>
<evidence type="ECO:0000256" key="8">
    <source>
        <dbReference type="PIRSR" id="PIRSR000106-1"/>
    </source>
</evidence>
<keyword evidence="16" id="KW-1185">Reference proteome</keyword>
<dbReference type="InterPro" id="IPR036291">
    <property type="entry name" value="NAD(P)-bd_dom_sf"/>
</dbReference>
<dbReference type="PRINTS" id="PR00072">
    <property type="entry name" value="MALOXRDTASE"/>
</dbReference>
<keyword evidence="4 10" id="KW-0479">Metal-binding</keyword>
<sequence>MDPPLNIHSKKKTHTYGDKPGNVQSVRTYLTGHLLLSHPLLNKGTAFTKEERHTFELCSLLPYSVNSLDDQVARLQEQYDDLKQPLHKNAFLQSVHDQNEVLFFRFLLKNLKSVLPIVYTPTEGDYIADYSHVFLRPRGVYLNYAEPSQLEHVLIEGATQCSVHPNDVDLIVVTDSEEILGIGDQGVGGIAISVAKLCLYTLLAGVHPGRVLPVVLDVGTNNDKLRNDPLYLGWRHSRVRGESYDAFVAKFVNCVRERFPNAFLHWEDFGLTNARRLLTRYQPVMATFNDDIQGTGAVTLASIMAALKLLKQDVHDQRIVIFGSGTAGIGIADQVRSYIEHTTSVSKEDAARSFWCIDKPGLLTSKTEPISEEQMLYARRDTDTSMSLLDVIKAVKPTILIGCSTKGGAFTEEVVRAMAEHCEHPIIFPLSNPTRLHEAKPDDLIPWTDGKALIATGSPFDPVKYKDTSYDIGECNNSFSFPGIGLGCVVSRARHCTEEMIFAAANAISECSAAVQAQDPTKSLLPDVEQAREISTRVATAVVRKAVETGEARVSLKPEEAEQAVKNFMWYPDYPQYELTTPAS</sequence>
<feature type="domain" description="Malic enzyme N-terminal" evidence="14">
    <location>
        <begin position="96"/>
        <end position="282"/>
    </location>
</feature>
<dbReference type="InterPro" id="IPR046346">
    <property type="entry name" value="Aminoacid_DH-like_N_sf"/>
</dbReference>
<feature type="region of interest" description="Disordered" evidence="12">
    <location>
        <begin position="1"/>
        <end position="22"/>
    </location>
</feature>
<dbReference type="FunFam" id="3.40.50.10380:FF:000001">
    <property type="entry name" value="NAD-dependent malic enzyme"/>
    <property type="match status" value="1"/>
</dbReference>
<dbReference type="Pfam" id="PF03949">
    <property type="entry name" value="Malic_M"/>
    <property type="match status" value="1"/>
</dbReference>
<dbReference type="OrthoDB" id="5365701at2759"/>
<dbReference type="NCBIfam" id="NF010052">
    <property type="entry name" value="PRK13529.1"/>
    <property type="match status" value="1"/>
</dbReference>
<protein>
    <recommendedName>
        <fullName evidence="11">Malic enzyme</fullName>
    </recommendedName>
</protein>
<evidence type="ECO:0000256" key="4">
    <source>
        <dbReference type="ARBA" id="ARBA00022723"/>
    </source>
</evidence>
<dbReference type="PANTHER" id="PTHR23406:SF34">
    <property type="entry name" value="NAD-DEPENDENT MALIC ENZYME, MITOCHONDRIAL"/>
    <property type="match status" value="1"/>
</dbReference>
<dbReference type="GO" id="GO:0006108">
    <property type="term" value="P:malate metabolic process"/>
    <property type="evidence" value="ECO:0007669"/>
    <property type="project" value="TreeGrafter"/>
</dbReference>
<dbReference type="Gene3D" id="3.40.50.720">
    <property type="entry name" value="NAD(P)-binding Rossmann-like Domain"/>
    <property type="match status" value="1"/>
</dbReference>
<dbReference type="AlphaFoldDB" id="A0A1X2H5Q3"/>
<dbReference type="SUPFAM" id="SSF53223">
    <property type="entry name" value="Aminoacid dehydrogenase-like, N-terminal domain"/>
    <property type="match status" value="1"/>
</dbReference>
<dbReference type="OMA" id="QIVNHMV"/>
<dbReference type="STRING" id="13706.A0A1X2H5Q3"/>
<keyword evidence="11" id="KW-0560">Oxidoreductase</keyword>
<evidence type="ECO:0000259" key="13">
    <source>
        <dbReference type="SMART" id="SM00919"/>
    </source>
</evidence>
<evidence type="ECO:0000256" key="7">
    <source>
        <dbReference type="ARBA" id="ARBA00023239"/>
    </source>
</evidence>
<dbReference type="GO" id="GO:0004471">
    <property type="term" value="F:malate dehydrogenase (decarboxylating) (NAD+) activity"/>
    <property type="evidence" value="ECO:0007669"/>
    <property type="project" value="TreeGrafter"/>
</dbReference>
<keyword evidence="6" id="KW-0464">Manganese</keyword>
<dbReference type="FunFam" id="3.40.50.720:FF:000182">
    <property type="entry name" value="NAD-dependent malic enzyme"/>
    <property type="match status" value="1"/>
</dbReference>
<reference evidence="15 16" key="1">
    <citation type="submission" date="2016-07" db="EMBL/GenBank/DDBJ databases">
        <title>Pervasive Adenine N6-methylation of Active Genes in Fungi.</title>
        <authorList>
            <consortium name="DOE Joint Genome Institute"/>
            <person name="Mondo S.J."/>
            <person name="Dannebaum R.O."/>
            <person name="Kuo R.C."/>
            <person name="Labutti K."/>
            <person name="Haridas S."/>
            <person name="Kuo A."/>
            <person name="Salamov A."/>
            <person name="Ahrendt S.R."/>
            <person name="Lipzen A."/>
            <person name="Sullivan W."/>
            <person name="Andreopoulos W.B."/>
            <person name="Clum A."/>
            <person name="Lindquist E."/>
            <person name="Daum C."/>
            <person name="Ramamoorthy G.K."/>
            <person name="Gryganskyi A."/>
            <person name="Culley D."/>
            <person name="Magnuson J.K."/>
            <person name="James T.Y."/>
            <person name="O'Malley M.A."/>
            <person name="Stajich J.E."/>
            <person name="Spatafora J.W."/>
            <person name="Visel A."/>
            <person name="Grigoriev I.V."/>
        </authorList>
    </citation>
    <scope>NUCLEOTIDE SEQUENCE [LARGE SCALE GENOMIC DNA]</scope>
    <source>
        <strain evidence="15 16">NRRL 2496</strain>
    </source>
</reference>
<dbReference type="Gene3D" id="3.40.50.10380">
    <property type="entry name" value="Malic enzyme, N-terminal domain"/>
    <property type="match status" value="1"/>
</dbReference>
<dbReference type="EMBL" id="MCGN01000008">
    <property type="protein sequence ID" value="ORY93780.1"/>
    <property type="molecule type" value="Genomic_DNA"/>
</dbReference>
<dbReference type="GO" id="GO:0005739">
    <property type="term" value="C:mitochondrion"/>
    <property type="evidence" value="ECO:0007669"/>
    <property type="project" value="EnsemblFungi"/>
</dbReference>
<evidence type="ECO:0000256" key="9">
    <source>
        <dbReference type="PIRSR" id="PIRSR000106-2"/>
    </source>
</evidence>
<evidence type="ECO:0000256" key="11">
    <source>
        <dbReference type="RuleBase" id="RU003426"/>
    </source>
</evidence>
<evidence type="ECO:0000256" key="3">
    <source>
        <dbReference type="ARBA" id="ARBA00011738"/>
    </source>
</evidence>
<dbReference type="PIRSF" id="PIRSF000106">
    <property type="entry name" value="ME"/>
    <property type="match status" value="1"/>
</dbReference>
<dbReference type="GO" id="GO:0046872">
    <property type="term" value="F:metal ion binding"/>
    <property type="evidence" value="ECO:0007669"/>
    <property type="project" value="UniProtKB-KW"/>
</dbReference>
<gene>
    <name evidence="15" type="ORF">BCR43DRAFT_551449</name>
</gene>
<dbReference type="Proteomes" id="UP000242180">
    <property type="component" value="Unassembled WGS sequence"/>
</dbReference>
<dbReference type="SMART" id="SM00919">
    <property type="entry name" value="Malic_M"/>
    <property type="match status" value="1"/>
</dbReference>
<evidence type="ECO:0000256" key="12">
    <source>
        <dbReference type="SAM" id="MobiDB-lite"/>
    </source>
</evidence>
<dbReference type="FunCoup" id="A0A1X2H5Q3">
    <property type="interactions" value="439"/>
</dbReference>
<evidence type="ECO:0000256" key="6">
    <source>
        <dbReference type="ARBA" id="ARBA00023211"/>
    </source>
</evidence>
<comment type="similarity">
    <text evidence="2 11">Belongs to the malic enzymes family.</text>
</comment>
<dbReference type="InterPro" id="IPR015884">
    <property type="entry name" value="Malic_enzyme_CS"/>
</dbReference>
<comment type="cofactor">
    <cofactor evidence="1">
        <name>Mn(2+)</name>
        <dbReference type="ChEBI" id="CHEBI:29035"/>
    </cofactor>
</comment>
<keyword evidence="7" id="KW-0456">Lyase</keyword>
<feature type="binding site" evidence="10">
    <location>
        <position position="268"/>
    </location>
    <ligand>
        <name>a divalent metal cation</name>
        <dbReference type="ChEBI" id="CHEBI:60240"/>
    </ligand>
</feature>
<organism evidence="15 16">
    <name type="scientific">Syncephalastrum racemosum</name>
    <name type="common">Filamentous fungus</name>
    <dbReference type="NCBI Taxonomy" id="13706"/>
    <lineage>
        <taxon>Eukaryota</taxon>
        <taxon>Fungi</taxon>
        <taxon>Fungi incertae sedis</taxon>
        <taxon>Mucoromycota</taxon>
        <taxon>Mucoromycotina</taxon>
        <taxon>Mucoromycetes</taxon>
        <taxon>Mucorales</taxon>
        <taxon>Syncephalastraceae</taxon>
        <taxon>Syncephalastrum</taxon>
    </lineage>
</organism>
<evidence type="ECO:0000313" key="16">
    <source>
        <dbReference type="Proteomes" id="UP000242180"/>
    </source>
</evidence>
<feature type="binding site" evidence="10">
    <location>
        <position position="291"/>
    </location>
    <ligand>
        <name>a divalent metal cation</name>
        <dbReference type="ChEBI" id="CHEBI:60240"/>
    </ligand>
</feature>
<evidence type="ECO:0000313" key="15">
    <source>
        <dbReference type="EMBL" id="ORY93780.1"/>
    </source>
</evidence>
<proteinExistence type="inferred from homology"/>
<dbReference type="InterPro" id="IPR037062">
    <property type="entry name" value="Malic_N_dom_sf"/>
</dbReference>
<dbReference type="InterPro" id="IPR001891">
    <property type="entry name" value="Malic_OxRdtase"/>
</dbReference>
<comment type="subunit">
    <text evidence="3">Homodimer.</text>
</comment>
<dbReference type="Pfam" id="PF00390">
    <property type="entry name" value="malic"/>
    <property type="match status" value="1"/>
</dbReference>
<dbReference type="PROSITE" id="PS00331">
    <property type="entry name" value="MALIC_ENZYMES"/>
    <property type="match status" value="1"/>
</dbReference>
<dbReference type="GO" id="GO:0005829">
    <property type="term" value="C:cytosol"/>
    <property type="evidence" value="ECO:0007669"/>
    <property type="project" value="TreeGrafter"/>
</dbReference>
<comment type="cofactor">
    <cofactor evidence="10">
        <name>Mg(2+)</name>
        <dbReference type="ChEBI" id="CHEBI:18420"/>
    </cofactor>
    <cofactor evidence="10">
        <name>Mn(2+)</name>
        <dbReference type="ChEBI" id="CHEBI:29035"/>
    </cofactor>
    <text evidence="10">Divalent metal cations. Prefers magnesium or manganese.</text>
</comment>
<feature type="binding site" evidence="10">
    <location>
        <position position="267"/>
    </location>
    <ligand>
        <name>a divalent metal cation</name>
        <dbReference type="ChEBI" id="CHEBI:60240"/>
    </ligand>
</feature>
<evidence type="ECO:0000256" key="2">
    <source>
        <dbReference type="ARBA" id="ARBA00008785"/>
    </source>
</evidence>
<dbReference type="SUPFAM" id="SSF51735">
    <property type="entry name" value="NAD(P)-binding Rossmann-fold domains"/>
    <property type="match status" value="1"/>
</dbReference>
<dbReference type="SMART" id="SM01274">
    <property type="entry name" value="malic"/>
    <property type="match status" value="1"/>
</dbReference>
<dbReference type="PANTHER" id="PTHR23406">
    <property type="entry name" value="MALIC ENZYME-RELATED"/>
    <property type="match status" value="1"/>
</dbReference>
<dbReference type="GO" id="GO:0016829">
    <property type="term" value="F:lyase activity"/>
    <property type="evidence" value="ECO:0007669"/>
    <property type="project" value="UniProtKB-KW"/>
</dbReference>
<feature type="domain" description="Malic enzyme NAD-binding" evidence="13">
    <location>
        <begin position="292"/>
        <end position="547"/>
    </location>
</feature>
<accession>A0A1X2H5Q3</accession>
<name>A0A1X2H5Q3_SYNRA</name>
<evidence type="ECO:0000256" key="10">
    <source>
        <dbReference type="PIRSR" id="PIRSR000106-3"/>
    </source>
</evidence>
<dbReference type="GO" id="GO:0051287">
    <property type="term" value="F:NAD binding"/>
    <property type="evidence" value="ECO:0007669"/>
    <property type="project" value="InterPro"/>
</dbReference>